<feature type="domain" description="Major facilitator superfamily (MFS) profile" evidence="7">
    <location>
        <begin position="17"/>
        <end position="402"/>
    </location>
</feature>
<organism evidence="8 9">
    <name type="scientific">Francisella sciaenopsi</name>
    <dbReference type="NCBI Taxonomy" id="3055034"/>
    <lineage>
        <taxon>Bacteria</taxon>
        <taxon>Pseudomonadati</taxon>
        <taxon>Pseudomonadota</taxon>
        <taxon>Gammaproteobacteria</taxon>
        <taxon>Thiotrichales</taxon>
        <taxon>Francisellaceae</taxon>
        <taxon>Francisella</taxon>
    </lineage>
</organism>
<feature type="transmembrane region" description="Helical" evidence="6">
    <location>
        <begin position="141"/>
        <end position="166"/>
    </location>
</feature>
<evidence type="ECO:0000313" key="9">
    <source>
        <dbReference type="Proteomes" id="UP001628164"/>
    </source>
</evidence>
<keyword evidence="3 6" id="KW-0812">Transmembrane</keyword>
<feature type="transmembrane region" description="Helical" evidence="6">
    <location>
        <begin position="311"/>
        <end position="331"/>
    </location>
</feature>
<evidence type="ECO:0000256" key="1">
    <source>
        <dbReference type="ARBA" id="ARBA00004651"/>
    </source>
</evidence>
<dbReference type="Gene3D" id="1.20.1720.10">
    <property type="entry name" value="Multidrug resistance protein D"/>
    <property type="match status" value="1"/>
</dbReference>
<comment type="subcellular location">
    <subcellularLocation>
        <location evidence="1">Cell membrane</location>
        <topology evidence="1">Multi-pass membrane protein</topology>
    </subcellularLocation>
</comment>
<evidence type="ECO:0000256" key="5">
    <source>
        <dbReference type="ARBA" id="ARBA00023136"/>
    </source>
</evidence>
<dbReference type="Proteomes" id="UP001628164">
    <property type="component" value="Unassembled WGS sequence"/>
</dbReference>
<evidence type="ECO:0000256" key="4">
    <source>
        <dbReference type="ARBA" id="ARBA00022989"/>
    </source>
</evidence>
<dbReference type="InterPro" id="IPR050189">
    <property type="entry name" value="MFS_Efflux_Transporters"/>
</dbReference>
<dbReference type="Pfam" id="PF07690">
    <property type="entry name" value="MFS_1"/>
    <property type="match status" value="1"/>
</dbReference>
<dbReference type="InterPro" id="IPR011701">
    <property type="entry name" value="MFS"/>
</dbReference>
<evidence type="ECO:0000313" key="8">
    <source>
        <dbReference type="EMBL" id="GMN89247.1"/>
    </source>
</evidence>
<dbReference type="PANTHER" id="PTHR43124">
    <property type="entry name" value="PURINE EFFLUX PUMP PBUE"/>
    <property type="match status" value="1"/>
</dbReference>
<feature type="transmembrane region" description="Helical" evidence="6">
    <location>
        <begin position="108"/>
        <end position="129"/>
    </location>
</feature>
<feature type="transmembrane region" description="Helical" evidence="6">
    <location>
        <begin position="172"/>
        <end position="191"/>
    </location>
</feature>
<evidence type="ECO:0000256" key="2">
    <source>
        <dbReference type="ARBA" id="ARBA00022475"/>
    </source>
</evidence>
<accession>A0ABQ6PEB8</accession>
<evidence type="ECO:0000259" key="7">
    <source>
        <dbReference type="PROSITE" id="PS50850"/>
    </source>
</evidence>
<dbReference type="InterPro" id="IPR036259">
    <property type="entry name" value="MFS_trans_sf"/>
</dbReference>
<evidence type="ECO:0000256" key="3">
    <source>
        <dbReference type="ARBA" id="ARBA00022692"/>
    </source>
</evidence>
<keyword evidence="9" id="KW-1185">Reference proteome</keyword>
<sequence length="404" mass="43607">MLKIVISNMWKHSPLKTVLVLAPPILACELAMEAYIPVLPIMGKSLHTTQSMAQLTVSVFLIVSGVGQLILGPLSDQVGRYKVILMSAVLFLAGTVFCILSPGVKFLIFSRIIQATGACGLSVVTFAIIRDSFSGKQSSMVYNLVDAIVSMSPILGPPIGVTLALLFNWQSIFVFLFILAVMSLFIILFFVQESLPVERRKKFSFDIISRYWTVSKSLQFWAYSISAVSGMSAFLIFFTMIPYIIVYLEDPYTKIYIMFAFTGIAYLAGAVFAGVIVNHLGVFRTTIVGVVCILIAGILSLASYVGFGLSLWMFFAPCFFAAFGCAIAAGAGASGGMEPFFEIAGVASAMFGTMELSLSAIVVGIAMSFPATSALPIALTMITTSLFALLLLLILRMVKKGKLS</sequence>
<reference evidence="8 9" key="1">
    <citation type="journal article" date="2024" name="Dis. Aquat. Organ.">
        <title>Francisella sciaenopsi sp. nov. isolated from diseased red drum Sciaenops ocellatus in Florida, USA.</title>
        <authorList>
            <person name="Kawahara M."/>
            <person name="Cody T.T."/>
            <person name="Yanong R.P.E."/>
            <person name="Henderson E."/>
            <person name="Yazdi Z."/>
            <person name="Soto E."/>
        </authorList>
    </citation>
    <scope>NUCLEOTIDE SEQUENCE [LARGE SCALE GENOMIC DNA]</scope>
    <source>
        <strain evidence="8 9">R22-20-7</strain>
    </source>
</reference>
<dbReference type="PANTHER" id="PTHR43124:SF3">
    <property type="entry name" value="CHLORAMPHENICOL EFFLUX PUMP RV0191"/>
    <property type="match status" value="1"/>
</dbReference>
<gene>
    <name evidence="8" type="ORF">fsci_07330</name>
</gene>
<dbReference type="SUPFAM" id="SSF103473">
    <property type="entry name" value="MFS general substrate transporter"/>
    <property type="match status" value="1"/>
</dbReference>
<feature type="transmembrane region" description="Helical" evidence="6">
    <location>
        <begin position="51"/>
        <end position="71"/>
    </location>
</feature>
<keyword evidence="2" id="KW-1003">Cell membrane</keyword>
<keyword evidence="4 6" id="KW-1133">Transmembrane helix</keyword>
<feature type="transmembrane region" description="Helical" evidence="6">
    <location>
        <begin position="343"/>
        <end position="367"/>
    </location>
</feature>
<feature type="transmembrane region" description="Helical" evidence="6">
    <location>
        <begin position="83"/>
        <end position="102"/>
    </location>
</feature>
<feature type="transmembrane region" description="Helical" evidence="6">
    <location>
        <begin position="257"/>
        <end position="280"/>
    </location>
</feature>
<dbReference type="CDD" id="cd17320">
    <property type="entry name" value="MFS_MdfA_MDR_like"/>
    <property type="match status" value="1"/>
</dbReference>
<dbReference type="PROSITE" id="PS50850">
    <property type="entry name" value="MFS"/>
    <property type="match status" value="1"/>
</dbReference>
<dbReference type="EMBL" id="BTHG01000002">
    <property type="protein sequence ID" value="GMN89247.1"/>
    <property type="molecule type" value="Genomic_DNA"/>
</dbReference>
<comment type="caution">
    <text evidence="8">The sequence shown here is derived from an EMBL/GenBank/DDBJ whole genome shotgun (WGS) entry which is preliminary data.</text>
</comment>
<feature type="transmembrane region" description="Helical" evidence="6">
    <location>
        <begin position="220"/>
        <end position="245"/>
    </location>
</feature>
<evidence type="ECO:0000256" key="6">
    <source>
        <dbReference type="SAM" id="Phobius"/>
    </source>
</evidence>
<protein>
    <submittedName>
        <fullName evidence="8">Multidrug effflux MFS transporter</fullName>
    </submittedName>
</protein>
<keyword evidence="5 6" id="KW-0472">Membrane</keyword>
<name>A0ABQ6PEB8_9GAMM</name>
<dbReference type="InterPro" id="IPR020846">
    <property type="entry name" value="MFS_dom"/>
</dbReference>
<feature type="transmembrane region" description="Helical" evidence="6">
    <location>
        <begin position="373"/>
        <end position="395"/>
    </location>
</feature>
<feature type="transmembrane region" description="Helical" evidence="6">
    <location>
        <begin position="287"/>
        <end position="305"/>
    </location>
</feature>
<proteinExistence type="predicted"/>